<organism evidence="1 2">
    <name type="scientific">Mauremys mutica</name>
    <name type="common">yellowpond turtle</name>
    <dbReference type="NCBI Taxonomy" id="74926"/>
    <lineage>
        <taxon>Eukaryota</taxon>
        <taxon>Metazoa</taxon>
        <taxon>Chordata</taxon>
        <taxon>Craniata</taxon>
        <taxon>Vertebrata</taxon>
        <taxon>Euteleostomi</taxon>
        <taxon>Archelosauria</taxon>
        <taxon>Testudinata</taxon>
        <taxon>Testudines</taxon>
        <taxon>Cryptodira</taxon>
        <taxon>Durocryptodira</taxon>
        <taxon>Testudinoidea</taxon>
        <taxon>Geoemydidae</taxon>
        <taxon>Geoemydinae</taxon>
        <taxon>Mauremys</taxon>
    </lineage>
</organism>
<proteinExistence type="predicted"/>
<evidence type="ECO:0000313" key="2">
    <source>
        <dbReference type="Proteomes" id="UP000827986"/>
    </source>
</evidence>
<gene>
    <name evidence="1" type="ORF">KIL84_015213</name>
</gene>
<evidence type="ECO:0000313" key="1">
    <source>
        <dbReference type="EMBL" id="KAH1166041.1"/>
    </source>
</evidence>
<name>A0A9D3WQC9_9SAUR</name>
<dbReference type="AlphaFoldDB" id="A0A9D3WQC9"/>
<sequence length="57" mass="6507">TLWQKTYQNALSLSPSAVKRRVEAECGHEGLCQKEVSQCHETREENSHLSLLCCIFD</sequence>
<dbReference type="EMBL" id="JAHDVG010000487">
    <property type="protein sequence ID" value="KAH1166041.1"/>
    <property type="molecule type" value="Genomic_DNA"/>
</dbReference>
<reference evidence="1" key="1">
    <citation type="submission" date="2021-09" db="EMBL/GenBank/DDBJ databases">
        <title>The genome of Mauremys mutica provides insights into the evolution of semi-aquatic lifestyle.</title>
        <authorList>
            <person name="Gong S."/>
            <person name="Gao Y."/>
        </authorList>
    </citation>
    <scope>NUCLEOTIDE SEQUENCE</scope>
    <source>
        <strain evidence="1">MM-2020</strain>
        <tissue evidence="1">Muscle</tissue>
    </source>
</reference>
<protein>
    <submittedName>
        <fullName evidence="1">Uncharacterized protein</fullName>
    </submittedName>
</protein>
<feature type="non-terminal residue" evidence="1">
    <location>
        <position position="57"/>
    </location>
</feature>
<dbReference type="Proteomes" id="UP000827986">
    <property type="component" value="Unassembled WGS sequence"/>
</dbReference>
<keyword evidence="2" id="KW-1185">Reference proteome</keyword>
<comment type="caution">
    <text evidence="1">The sequence shown here is derived from an EMBL/GenBank/DDBJ whole genome shotgun (WGS) entry which is preliminary data.</text>
</comment>
<accession>A0A9D3WQC9</accession>